<proteinExistence type="predicted"/>
<dbReference type="InterPro" id="IPR053008">
    <property type="entry name" value="Phomopsin_biosynth_assoc"/>
</dbReference>
<evidence type="ECO:0000313" key="2">
    <source>
        <dbReference type="EMBL" id="EMD85877.1"/>
    </source>
</evidence>
<dbReference type="HOGENOM" id="CLU_083404_0_0_1"/>
<feature type="chain" id="PRO_5004026672" evidence="1">
    <location>
        <begin position="19"/>
        <end position="223"/>
    </location>
</feature>
<keyword evidence="1" id="KW-0732">Signal</keyword>
<evidence type="ECO:0000256" key="1">
    <source>
        <dbReference type="SAM" id="SignalP"/>
    </source>
</evidence>
<dbReference type="Proteomes" id="UP000016936">
    <property type="component" value="Unassembled WGS sequence"/>
</dbReference>
<evidence type="ECO:0000313" key="3">
    <source>
        <dbReference type="Proteomes" id="UP000016936"/>
    </source>
</evidence>
<reference evidence="2 3" key="1">
    <citation type="journal article" date="2012" name="PLoS Pathog.">
        <title>Diverse lifestyles and strategies of plant pathogenesis encoded in the genomes of eighteen Dothideomycetes fungi.</title>
        <authorList>
            <person name="Ohm R.A."/>
            <person name="Feau N."/>
            <person name="Henrissat B."/>
            <person name="Schoch C.L."/>
            <person name="Horwitz B.A."/>
            <person name="Barry K.W."/>
            <person name="Condon B.J."/>
            <person name="Copeland A.C."/>
            <person name="Dhillon B."/>
            <person name="Glaser F."/>
            <person name="Hesse C.N."/>
            <person name="Kosti I."/>
            <person name="LaButti K."/>
            <person name="Lindquist E.A."/>
            <person name="Lucas S."/>
            <person name="Salamov A.A."/>
            <person name="Bradshaw R.E."/>
            <person name="Ciuffetti L."/>
            <person name="Hamelin R.C."/>
            <person name="Kema G.H.J."/>
            <person name="Lawrence C."/>
            <person name="Scott J.A."/>
            <person name="Spatafora J.W."/>
            <person name="Turgeon B.G."/>
            <person name="de Wit P.J.G.M."/>
            <person name="Zhong S."/>
            <person name="Goodwin S.B."/>
            <person name="Grigoriev I.V."/>
        </authorList>
    </citation>
    <scope>NUCLEOTIDE SEQUENCE [LARGE SCALE GENOMIC DNA]</scope>
    <source>
        <strain evidence="3">C5 / ATCC 48332 / race O</strain>
    </source>
</reference>
<name>M2UDC2_COCH5</name>
<dbReference type="PANTHER" id="PTHR35896:SF3">
    <property type="entry name" value="MAJOR FACILITATOR SUPERFAMILY TRANSPORTER"/>
    <property type="match status" value="1"/>
</dbReference>
<gene>
    <name evidence="2" type="ORF">COCHEDRAFT_1116736</name>
</gene>
<dbReference type="AlphaFoldDB" id="M2UDC2"/>
<accession>M2UDC2</accession>
<dbReference type="EMBL" id="KB445586">
    <property type="protein sequence ID" value="EMD85877.1"/>
    <property type="molecule type" value="Genomic_DNA"/>
</dbReference>
<keyword evidence="3" id="KW-1185">Reference proteome</keyword>
<dbReference type="PANTHER" id="PTHR35896">
    <property type="entry name" value="IG-LIKE DOMAIN-CONTAINING PROTEIN"/>
    <property type="match status" value="1"/>
</dbReference>
<protein>
    <submittedName>
        <fullName evidence="2">Uncharacterized protein</fullName>
    </submittedName>
</protein>
<dbReference type="STRING" id="701091.M2UDC2"/>
<organism evidence="2 3">
    <name type="scientific">Cochliobolus heterostrophus (strain C5 / ATCC 48332 / race O)</name>
    <name type="common">Southern corn leaf blight fungus</name>
    <name type="synonym">Bipolaris maydis</name>
    <dbReference type="NCBI Taxonomy" id="701091"/>
    <lineage>
        <taxon>Eukaryota</taxon>
        <taxon>Fungi</taxon>
        <taxon>Dikarya</taxon>
        <taxon>Ascomycota</taxon>
        <taxon>Pezizomycotina</taxon>
        <taxon>Dothideomycetes</taxon>
        <taxon>Pleosporomycetidae</taxon>
        <taxon>Pleosporales</taxon>
        <taxon>Pleosporineae</taxon>
        <taxon>Pleosporaceae</taxon>
        <taxon>Bipolaris</taxon>
    </lineage>
</organism>
<reference evidence="3" key="2">
    <citation type="journal article" date="2013" name="PLoS Genet.">
        <title>Comparative genome structure, secondary metabolite, and effector coding capacity across Cochliobolus pathogens.</title>
        <authorList>
            <person name="Condon B.J."/>
            <person name="Leng Y."/>
            <person name="Wu D."/>
            <person name="Bushley K.E."/>
            <person name="Ohm R.A."/>
            <person name="Otillar R."/>
            <person name="Martin J."/>
            <person name="Schackwitz W."/>
            <person name="Grimwood J."/>
            <person name="MohdZainudin N."/>
            <person name="Xue C."/>
            <person name="Wang R."/>
            <person name="Manning V.A."/>
            <person name="Dhillon B."/>
            <person name="Tu Z.J."/>
            <person name="Steffenson B.J."/>
            <person name="Salamov A."/>
            <person name="Sun H."/>
            <person name="Lowry S."/>
            <person name="LaButti K."/>
            <person name="Han J."/>
            <person name="Copeland A."/>
            <person name="Lindquist E."/>
            <person name="Barry K."/>
            <person name="Schmutz J."/>
            <person name="Baker S.E."/>
            <person name="Ciuffetti L.M."/>
            <person name="Grigoriev I.V."/>
            <person name="Zhong S."/>
            <person name="Turgeon B.G."/>
        </authorList>
    </citation>
    <scope>NUCLEOTIDE SEQUENCE [LARGE SCALE GENOMIC DNA]</scope>
    <source>
        <strain evidence="3">C5 / ATCC 48332 / race O</strain>
    </source>
</reference>
<feature type="signal peptide" evidence="1">
    <location>
        <begin position="1"/>
        <end position="18"/>
    </location>
</feature>
<sequence>MITFALLALWGAVDVCLRVSRLGFPPKIHDRDFLTNYCVRTCGGTQAEALSRGCLYDHIENRFTRPDCVNPLLNDEFSKLGPGKNGSWVYQVDVHGNGTLTSMETAEMLRSVRPGLRVWQTGRQHTLHCLFVWRRNALSHFDGTIITMDRKELFEHDAHCARMITNRLAGNDLEEYVTVTTYGPLDQEAKDRAEKFFAEQAERLRTGNGVVAPIFDGQNRKLM</sequence>